<evidence type="ECO:0000313" key="3">
    <source>
        <dbReference type="Proteomes" id="UP001160483"/>
    </source>
</evidence>
<evidence type="ECO:0000256" key="1">
    <source>
        <dbReference type="SAM" id="Coils"/>
    </source>
</evidence>
<comment type="caution">
    <text evidence="2">The sequence shown here is derived from an EMBL/GenBank/DDBJ whole genome shotgun (WGS) entry which is preliminary data.</text>
</comment>
<accession>A0AAU9LGE2</accession>
<sequence length="552" mass="63080">MEKFGSDEGNVKSTFVEDKISELRRYIVEMMHAEMALMESIKQNERNVAAANAQIKHFKELIAQERHRYKTLRLELEGNVNELSSLEEKQIDAVTQRESEVQVLRARFQHQRTAMLSLRCQILNATTQLETLSSMTDSMEKETHNIAVAMEKCKDLTPQRTARRKIHAKTIHTRQFIAQMEHEVSQLVKKKTETEAELLQCEQKAHKLHELVSTKEQESGVLFARLRKDTLRIIRENGKAEGKLKAKRKKFRLKFKNEISSLKRRISFITSELEKSQMTNEDALSNIGALSTKREELEKGAREERVAGVESAIAELSTAVSTVGKVKERFDMSLLQKELAAKQSDANRAQQKLQATQNLLKVSEDDHAQLNETLEDIGAQIVGAKDAAEALDVEIAALVKDIKEHEARSEVLSTSVIGKQKENDDLQAQFQECQRQNKSIAMMQAKLSCQKASLLEQKEEMTSKLRKTEDISKVLAEGIEHGTVYAQQLCEHKAPGEENTQKRIEFELRRQELILQQQCAQGERDLQAEVIAWNNKIERVEQELCRIQKAQN</sequence>
<feature type="coiled-coil region" evidence="1">
    <location>
        <begin position="332"/>
        <end position="471"/>
    </location>
</feature>
<dbReference type="AlphaFoldDB" id="A0AAU9LGE2"/>
<reference evidence="2" key="1">
    <citation type="submission" date="2021-11" db="EMBL/GenBank/DDBJ databases">
        <authorList>
            <person name="Islam A."/>
            <person name="Islam S."/>
            <person name="Flora M.S."/>
            <person name="Rahman M."/>
            <person name="Ziaur R.M."/>
            <person name="Epstein J.H."/>
            <person name="Hassan M."/>
            <person name="Klassen M."/>
            <person name="Woodard K."/>
            <person name="Webb A."/>
            <person name="Webby R.J."/>
            <person name="El Zowalaty M.E."/>
        </authorList>
    </citation>
    <scope>NUCLEOTIDE SEQUENCE</scope>
    <source>
        <strain evidence="2">Pbs3</strain>
    </source>
</reference>
<protein>
    <submittedName>
        <fullName evidence="2">Uncharacterized protein</fullName>
    </submittedName>
</protein>
<dbReference type="EMBL" id="CAKKTJ010000335">
    <property type="protein sequence ID" value="CAH0482701.1"/>
    <property type="molecule type" value="Genomic_DNA"/>
</dbReference>
<organism evidence="2 3">
    <name type="scientific">Peronospora belbahrii</name>
    <dbReference type="NCBI Taxonomy" id="622444"/>
    <lineage>
        <taxon>Eukaryota</taxon>
        <taxon>Sar</taxon>
        <taxon>Stramenopiles</taxon>
        <taxon>Oomycota</taxon>
        <taxon>Peronosporomycetes</taxon>
        <taxon>Peronosporales</taxon>
        <taxon>Peronosporaceae</taxon>
        <taxon>Peronospora</taxon>
    </lineage>
</organism>
<gene>
    <name evidence="2" type="ORF">PBS003_LOCUS9283</name>
</gene>
<feature type="coiled-coil region" evidence="1">
    <location>
        <begin position="177"/>
        <end position="204"/>
    </location>
</feature>
<proteinExistence type="predicted"/>
<evidence type="ECO:0000313" key="2">
    <source>
        <dbReference type="EMBL" id="CAH0482701.1"/>
    </source>
</evidence>
<dbReference type="Proteomes" id="UP001160483">
    <property type="component" value="Unassembled WGS sequence"/>
</dbReference>
<keyword evidence="1" id="KW-0175">Coiled coil</keyword>
<feature type="coiled-coil region" evidence="1">
    <location>
        <begin position="41"/>
        <end position="89"/>
    </location>
</feature>
<name>A0AAU9LGE2_9STRA</name>